<evidence type="ECO:0000256" key="1">
    <source>
        <dbReference type="SAM" id="Coils"/>
    </source>
</evidence>
<keyword evidence="3" id="KW-0472">Membrane</keyword>
<reference evidence="4 5" key="1">
    <citation type="submission" date="2016-02" db="EMBL/GenBank/DDBJ databases">
        <title>Genome analysis of coral dinoflagellate symbionts highlights evolutionary adaptations to a symbiotic lifestyle.</title>
        <authorList>
            <person name="Aranda M."/>
            <person name="Li Y."/>
            <person name="Liew Y.J."/>
            <person name="Baumgarten S."/>
            <person name="Simakov O."/>
            <person name="Wilson M."/>
            <person name="Piel J."/>
            <person name="Ashoor H."/>
            <person name="Bougouffa S."/>
            <person name="Bajic V.B."/>
            <person name="Ryu T."/>
            <person name="Ravasi T."/>
            <person name="Bayer T."/>
            <person name="Micklem G."/>
            <person name="Kim H."/>
            <person name="Bhak J."/>
            <person name="Lajeunesse T.C."/>
            <person name="Voolstra C.R."/>
        </authorList>
    </citation>
    <scope>NUCLEOTIDE SEQUENCE [LARGE SCALE GENOMIC DNA]</scope>
    <source>
        <strain evidence="4 5">CCMP2467</strain>
    </source>
</reference>
<dbReference type="GO" id="GO:0005789">
    <property type="term" value="C:endoplasmic reticulum membrane"/>
    <property type="evidence" value="ECO:0007669"/>
    <property type="project" value="TreeGrafter"/>
</dbReference>
<dbReference type="Pfam" id="PF06966">
    <property type="entry name" value="DUF1295"/>
    <property type="match status" value="1"/>
</dbReference>
<dbReference type="InterPro" id="IPR010721">
    <property type="entry name" value="UstE-like"/>
</dbReference>
<dbReference type="Proteomes" id="UP000186817">
    <property type="component" value="Unassembled WGS sequence"/>
</dbReference>
<evidence type="ECO:0000256" key="2">
    <source>
        <dbReference type="SAM" id="MobiDB-lite"/>
    </source>
</evidence>
<dbReference type="GO" id="GO:0006696">
    <property type="term" value="P:ergosterol biosynthetic process"/>
    <property type="evidence" value="ECO:0007669"/>
    <property type="project" value="TreeGrafter"/>
</dbReference>
<evidence type="ECO:0000256" key="3">
    <source>
        <dbReference type="SAM" id="Phobius"/>
    </source>
</evidence>
<feature type="transmembrane region" description="Helical" evidence="3">
    <location>
        <begin position="548"/>
        <end position="571"/>
    </location>
</feature>
<dbReference type="OrthoDB" id="422853at2759"/>
<evidence type="ECO:0000313" key="4">
    <source>
        <dbReference type="EMBL" id="OLP90526.1"/>
    </source>
</evidence>
<feature type="transmembrane region" description="Helical" evidence="3">
    <location>
        <begin position="781"/>
        <end position="799"/>
    </location>
</feature>
<keyword evidence="5" id="KW-1185">Reference proteome</keyword>
<dbReference type="PANTHER" id="PTHR21257">
    <property type="entry name" value="DELTA(14)-STEROL REDUCTASE"/>
    <property type="match status" value="1"/>
</dbReference>
<dbReference type="GO" id="GO:0050613">
    <property type="term" value="F:Delta14-sterol reductase activity"/>
    <property type="evidence" value="ECO:0007669"/>
    <property type="project" value="TreeGrafter"/>
</dbReference>
<keyword evidence="1" id="KW-0175">Coiled coil</keyword>
<dbReference type="PROSITE" id="PS50244">
    <property type="entry name" value="S5A_REDUCTASE"/>
    <property type="match status" value="1"/>
</dbReference>
<name>A0A1Q9D611_SYMMI</name>
<feature type="coiled-coil region" evidence="1">
    <location>
        <begin position="427"/>
        <end position="461"/>
    </location>
</feature>
<keyword evidence="3" id="KW-1133">Transmembrane helix</keyword>
<dbReference type="EMBL" id="LSRX01000706">
    <property type="protein sequence ID" value="OLP90526.1"/>
    <property type="molecule type" value="Genomic_DNA"/>
</dbReference>
<feature type="compositionally biased region" description="Polar residues" evidence="2">
    <location>
        <begin position="66"/>
        <end position="75"/>
    </location>
</feature>
<dbReference type="Gene3D" id="1.20.120.1630">
    <property type="match status" value="1"/>
</dbReference>
<gene>
    <name evidence="4" type="ORF">AK812_SmicGene27876</name>
</gene>
<protein>
    <submittedName>
        <fullName evidence="4">Uncharacterized protein</fullName>
    </submittedName>
</protein>
<feature type="region of interest" description="Disordered" evidence="2">
    <location>
        <begin position="53"/>
        <end position="101"/>
    </location>
</feature>
<keyword evidence="3" id="KW-0812">Transmembrane</keyword>
<evidence type="ECO:0000313" key="5">
    <source>
        <dbReference type="Proteomes" id="UP000186817"/>
    </source>
</evidence>
<dbReference type="AlphaFoldDB" id="A0A1Q9D611"/>
<sequence length="897" mass="100187">MSMAEWSASPAVKQELCQLRAGLTDSKARHLDTALLLERLSGQNAALRLQLREGREAPPQAGAPSSLRTSRSCPTSRADKENRSELPSPSEKPCTPKKPHVQIPCSGGQVAGELGLLRHRIWQLERELEVEKRRSAALQKRVDGQDAHKASEATDVAQLRSELASLRTWAKQVRLEHAAEQATAVAEASSHFLQARMNADKHTAHGETADQLRHELQREVEAAHLLHKEEIRVATAELSAQHTSNELREELAAAEVCRQSCEESRQKARLEEEELEAISTLLRTEVIQSEKAMHVARMENQVRCQQVKDLRQKEAEEQQEYNSLASDRDRWRVCSASMGENYHREVLAAQLELSVRNQEESQACAELRSELTAAEAEVNPLRTKLQEVSGENSSLLHEGRSLREQLVESLREASRNGDRLLVSWERCRAASEEVSCLKAELAQAREEVAEVAEALVEEQSQASDLRCRLRKSGLMPALAEGTPDREREAVCKSPPLWSPAQDLWPKVPSSPASSWQPPCSPEFLSPKRERLSCNAMAHGSLSESDVKAALVAGTAAALGFVAGLQLAWVRLSPRVRRRLHREKNHNGQGESNGDRTAPLGVVCECGAIIQGKCTPEEIARHKASNRHKRNMLRHSSREQHCGSDGNCKLLLTLASRFGLRPGRCNSWMDEVIGFRSAFFIDTASRLLSPGGQSRRLAWWTKALLLCANVPLAAGTCKGGARCNSVLLCTVIFVIRVMFQMTWFWSRGIPWKEVVFEAGCVIPISIVSMAKGAATRTSHIDSSGFWGLLAFLLGSWLNLYPEWQRHVWKRQSCHQGRLYTEGLFSLARHINYTGEILSFIGFSLVTGAFWTMWVPAAMALGMCTLSIREIEFYLSQKYKEDWPTYVEAVPWLMIPGIF</sequence>
<accession>A0A1Q9D611</accession>
<feature type="transmembrane region" description="Helical" evidence="3">
    <location>
        <begin position="725"/>
        <end position="744"/>
    </location>
</feature>
<comment type="caution">
    <text evidence="4">The sequence shown here is derived from an EMBL/GenBank/DDBJ whole genome shotgun (WGS) entry which is preliminary data.</text>
</comment>
<organism evidence="4 5">
    <name type="scientific">Symbiodinium microadriaticum</name>
    <name type="common">Dinoflagellate</name>
    <name type="synonym">Zooxanthella microadriatica</name>
    <dbReference type="NCBI Taxonomy" id="2951"/>
    <lineage>
        <taxon>Eukaryota</taxon>
        <taxon>Sar</taxon>
        <taxon>Alveolata</taxon>
        <taxon>Dinophyceae</taxon>
        <taxon>Suessiales</taxon>
        <taxon>Symbiodiniaceae</taxon>
        <taxon>Symbiodinium</taxon>
    </lineage>
</organism>
<proteinExistence type="predicted"/>
<dbReference type="PANTHER" id="PTHR21257:SF52">
    <property type="entry name" value="DELTA(14)-STEROL REDUCTASE TM7SF2"/>
    <property type="match status" value="1"/>
</dbReference>
<feature type="transmembrane region" description="Helical" evidence="3">
    <location>
        <begin position="835"/>
        <end position="859"/>
    </location>
</feature>